<dbReference type="Pfam" id="PF03033">
    <property type="entry name" value="Glyco_transf_28"/>
    <property type="match status" value="1"/>
</dbReference>
<dbReference type="InterPro" id="IPR003903">
    <property type="entry name" value="UIM_dom"/>
</dbReference>
<evidence type="ECO:0000313" key="5">
    <source>
        <dbReference type="EMBL" id="KAK6350285.1"/>
    </source>
</evidence>
<comment type="caution">
    <text evidence="5">The sequence shown here is derived from an EMBL/GenBank/DDBJ whole genome shotgun (WGS) entry which is preliminary data.</text>
</comment>
<dbReference type="PROSITE" id="PS50330">
    <property type="entry name" value="UIM"/>
    <property type="match status" value="1"/>
</dbReference>
<evidence type="ECO:0000259" key="3">
    <source>
        <dbReference type="Pfam" id="PF03033"/>
    </source>
</evidence>
<dbReference type="EMBL" id="JAVHNQ010000004">
    <property type="protein sequence ID" value="KAK6350285.1"/>
    <property type="molecule type" value="Genomic_DNA"/>
</dbReference>
<feature type="compositionally biased region" description="Polar residues" evidence="2">
    <location>
        <begin position="142"/>
        <end position="174"/>
    </location>
</feature>
<dbReference type="GO" id="GO:0016906">
    <property type="term" value="F:sterol 3-beta-glucosyltransferase activity"/>
    <property type="evidence" value="ECO:0007669"/>
    <property type="project" value="UniProtKB-ARBA"/>
</dbReference>
<dbReference type="GO" id="GO:0005975">
    <property type="term" value="P:carbohydrate metabolic process"/>
    <property type="evidence" value="ECO:0007669"/>
    <property type="project" value="InterPro"/>
</dbReference>
<dbReference type="PANTHER" id="PTHR48050:SF13">
    <property type="entry name" value="STEROL 3-BETA-GLUCOSYLTRANSFERASE UGT80A2"/>
    <property type="match status" value="1"/>
</dbReference>
<protein>
    <recommendedName>
        <fullName evidence="7">Glycosyltransferase family 28 N-terminal domain-containing protein</fullName>
    </recommendedName>
</protein>
<feature type="compositionally biased region" description="Polar residues" evidence="2">
    <location>
        <begin position="841"/>
        <end position="868"/>
    </location>
</feature>
<feature type="compositionally biased region" description="Low complexity" evidence="2">
    <location>
        <begin position="980"/>
        <end position="991"/>
    </location>
</feature>
<feature type="domain" description="Glycosyltransferase family 28 N-terminal" evidence="3">
    <location>
        <begin position="291"/>
        <end position="456"/>
    </location>
</feature>
<feature type="compositionally biased region" description="Basic and acidic residues" evidence="2">
    <location>
        <begin position="873"/>
        <end position="882"/>
    </location>
</feature>
<feature type="region of interest" description="Disordered" evidence="2">
    <location>
        <begin position="835"/>
        <end position="1035"/>
    </location>
</feature>
<dbReference type="FunFam" id="3.40.50.2000:FF:000009">
    <property type="entry name" value="Sterol 3-beta-glucosyltransferase UGT80A2"/>
    <property type="match status" value="1"/>
</dbReference>
<dbReference type="CDD" id="cd03784">
    <property type="entry name" value="GT1_Gtf-like"/>
    <property type="match status" value="1"/>
</dbReference>
<feature type="compositionally biased region" description="Basic and acidic residues" evidence="2">
    <location>
        <begin position="1460"/>
        <end position="1480"/>
    </location>
</feature>
<dbReference type="InterPro" id="IPR050426">
    <property type="entry name" value="Glycosyltransferase_28"/>
</dbReference>
<dbReference type="FunFam" id="3.40.50.2000:FF:000100">
    <property type="entry name" value="Glycosyltransferase family 1 protein"/>
    <property type="match status" value="1"/>
</dbReference>
<gene>
    <name evidence="5" type="ORF">TWF696_006516</name>
</gene>
<evidence type="ECO:0008006" key="7">
    <source>
        <dbReference type="Google" id="ProtNLM"/>
    </source>
</evidence>
<evidence type="ECO:0000256" key="2">
    <source>
        <dbReference type="SAM" id="MobiDB-lite"/>
    </source>
</evidence>
<feature type="compositionally biased region" description="Polar residues" evidence="2">
    <location>
        <begin position="926"/>
        <end position="939"/>
    </location>
</feature>
<feature type="compositionally biased region" description="Acidic residues" evidence="2">
    <location>
        <begin position="1245"/>
        <end position="1257"/>
    </location>
</feature>
<feature type="domain" description="Erythromycin biosynthesis protein CIII-like C-terminal" evidence="4">
    <location>
        <begin position="616"/>
        <end position="710"/>
    </location>
</feature>
<proteinExistence type="predicted"/>
<dbReference type="PANTHER" id="PTHR48050">
    <property type="entry name" value="STEROL 3-BETA-GLUCOSYLTRANSFERASE"/>
    <property type="match status" value="1"/>
</dbReference>
<feature type="compositionally biased region" description="Low complexity" evidence="2">
    <location>
        <begin position="126"/>
        <end position="141"/>
    </location>
</feature>
<dbReference type="InterPro" id="IPR010610">
    <property type="entry name" value="EryCIII-like_C"/>
</dbReference>
<feature type="region of interest" description="Disordered" evidence="2">
    <location>
        <begin position="1211"/>
        <end position="1265"/>
    </location>
</feature>
<evidence type="ECO:0000256" key="1">
    <source>
        <dbReference type="ARBA" id="ARBA00022679"/>
    </source>
</evidence>
<feature type="region of interest" description="Disordered" evidence="2">
    <location>
        <begin position="87"/>
        <end position="200"/>
    </location>
</feature>
<keyword evidence="1" id="KW-0808">Transferase</keyword>
<sequence>MSGQDRILSVFPSTSGVFLPISAPHPRPPARFSRFPATSFQRPSSRSLLARSIAPFNSYSGSWEFNGRVSVLPVTIHSSLRCAQLPASAMTGQRESPERPQEPHQQTHQHTGEDATNAPPPSYEHAPPAGGPSAASQPSQPDVKTSSDGWPSEPLSQIPTASSDFHNYNMNSGISVPPSRFSTHRSSHYHIPVVPDPGNDDSIPPPAYSEIGNSYQNVEIDQNGFTSKARILDDGRIDISINQRSRRFSNMLLPALTQTLSHLPQQAAAPTETEYDVPKGLQGKDVPKMNIVIQIIGSRGDVQPFVALGKVLKNNPPYHRVRIATHPTFHKFVEENGLEFFSIGGDPAELMAFMVKNPGLMPGWDSLKQGDVGKRRKAMYEMLMGCWRSCIEGGTGMSPPGTLIPNATGGIGPEGVFIADAIIANPPSFAHIHCAERLAIPLHLMFTMPWTPTQSFPHPLANIKSSNTEANITNFLTYTMVDMMTWQGLGDLVNKFREKTLGLDPVSTMWAPGMILRLKVPHTYCWSPALIPKPQDWGEHIKISGFYFLDLANNYTPPDDLAAFLDAGPPPVYIGFGSIVVDDPNALTAMIFEAIRLTGVRALVSKGWGGLGGDSLEIPENVFMLGNCPHDWLFKKVACVVHHGGAGTTAIGVALGKPTVIVPFFGDQPFWGSMVHRAGAGPQPVPFKELTAEKLAESIQFALSAEAQEAAGGIADKIKREQGTVTGTDSFHASLDKQKLRCLVDPRRAAVWRVKRTEVRLSAVAAAFLHQSGLLYYSDLKLCRHQEWQTSSGPIEPISGAAGALLGTIGSVMMGVGDFPREIFKVAKQVGHASKDDYGSNMGSIAASTTPPVSTQSAPPSTHTTSAAPSIKDSIESGKDSELTSSSSYDSERGRSKEQLPQLSEVSSPASATPDDAREATPAPSIYSTKSTVSNPEPSTKSHRSAMAAAMSHLHRSRSTSPMRKWRQAKAAKSQTDVQSTSSPRGRSTSPVRRKLHKEHHPEPHRSNTDTSVATTSSSTTTRSQTESTHMGTWLDAGKGAGRIAGAVMKSPLDFSLAVAQGFRNAPLLYGDTTVRKQDKITSMGSGLKVAGKEFALGLYDGIAGLVIQPIQGAKEEGQLGFWKGVGKGVGGLALKPGAALWGLPGYTFKGIYEEIRKHNNSDMSGYIVAARITQGIEELKQYQPAELDMMLKRWNALNVERVKGRVKHWAEKGKGKEKTRGDDAGKKKKRFSCHIKDEVSVEPPSDEAEAAEEEIADAPGNRYKPVIPPTLDQEMINALSNPTTYRRSVPPPLPPPRILTSTQRQQESPVTAVPLSPVERQLQAQQTLANLENHEQFEEAIQESVRLTSRGDPQEDQMVENAIRASLAEVVNQDSEEDDEMVLKRAITASLETAAGDHDEEHAEALRQAITRSLTEPLEPKQDVDEDELARAIEESKIAHQTPVAIEESGDLELALHISRQEEEERRRREEEEQHKQREDEEALRQALEISKQEEEAKRREKEEEEVVMKYVMRMSIAEQKYKAVADNGSGAGPSSSQGYDAGSTSKAAEHDELARAIQESLKYA</sequence>
<dbReference type="InterPro" id="IPR002213">
    <property type="entry name" value="UDP_glucos_trans"/>
</dbReference>
<feature type="compositionally biased region" description="Low complexity" evidence="2">
    <location>
        <begin position="1009"/>
        <end position="1029"/>
    </location>
</feature>
<feature type="compositionally biased region" description="Polar residues" evidence="2">
    <location>
        <begin position="899"/>
        <end position="911"/>
    </location>
</feature>
<evidence type="ECO:0000259" key="4">
    <source>
        <dbReference type="Pfam" id="PF06722"/>
    </source>
</evidence>
<dbReference type="SUPFAM" id="SSF53756">
    <property type="entry name" value="UDP-Glycosyltransferase/glycogen phosphorylase"/>
    <property type="match status" value="1"/>
</dbReference>
<feature type="compositionally biased region" description="Basic residues" evidence="2">
    <location>
        <begin position="953"/>
        <end position="970"/>
    </location>
</feature>
<feature type="region of interest" description="Disordered" evidence="2">
    <location>
        <begin position="1527"/>
        <end position="1566"/>
    </location>
</feature>
<feature type="compositionally biased region" description="Basic and acidic residues" evidence="2">
    <location>
        <begin position="1492"/>
        <end position="1503"/>
    </location>
</feature>
<name>A0AAV9UWK2_9PEZI</name>
<dbReference type="Pfam" id="PF06722">
    <property type="entry name" value="EryCIII-like_C"/>
    <property type="match status" value="1"/>
</dbReference>
<organism evidence="5 6">
    <name type="scientific">Orbilia brochopaga</name>
    <dbReference type="NCBI Taxonomy" id="3140254"/>
    <lineage>
        <taxon>Eukaryota</taxon>
        <taxon>Fungi</taxon>
        <taxon>Dikarya</taxon>
        <taxon>Ascomycota</taxon>
        <taxon>Pezizomycotina</taxon>
        <taxon>Orbiliomycetes</taxon>
        <taxon>Orbiliales</taxon>
        <taxon>Orbiliaceae</taxon>
        <taxon>Orbilia</taxon>
    </lineage>
</organism>
<evidence type="ECO:0000313" key="6">
    <source>
        <dbReference type="Proteomes" id="UP001375240"/>
    </source>
</evidence>
<feature type="region of interest" description="Disordered" evidence="2">
    <location>
        <begin position="1460"/>
        <end position="1508"/>
    </location>
</feature>
<accession>A0AAV9UWK2</accession>
<dbReference type="InterPro" id="IPR004276">
    <property type="entry name" value="GlycoTrans_28_N"/>
</dbReference>
<dbReference type="Proteomes" id="UP001375240">
    <property type="component" value="Unassembled WGS sequence"/>
</dbReference>
<feature type="compositionally biased region" description="Basic and acidic residues" evidence="2">
    <location>
        <begin position="1211"/>
        <end position="1226"/>
    </location>
</feature>
<dbReference type="Gene3D" id="3.40.50.2000">
    <property type="entry name" value="Glycogen Phosphorylase B"/>
    <property type="match status" value="2"/>
</dbReference>
<keyword evidence="6" id="KW-1185">Reference proteome</keyword>
<feature type="compositionally biased region" description="Polar residues" evidence="2">
    <location>
        <begin position="1534"/>
        <end position="1548"/>
    </location>
</feature>
<reference evidence="5 6" key="1">
    <citation type="submission" date="2019-10" db="EMBL/GenBank/DDBJ databases">
        <authorList>
            <person name="Palmer J.M."/>
        </authorList>
    </citation>
    <scope>NUCLEOTIDE SEQUENCE [LARGE SCALE GENOMIC DNA]</scope>
    <source>
        <strain evidence="5 6">TWF696</strain>
    </source>
</reference>
<dbReference type="SMART" id="SM00726">
    <property type="entry name" value="UIM"/>
    <property type="match status" value="6"/>
</dbReference>